<dbReference type="InterPro" id="IPR001623">
    <property type="entry name" value="DnaJ_domain"/>
</dbReference>
<dbReference type="InterPro" id="IPR052763">
    <property type="entry name" value="DnaJ_C4"/>
</dbReference>
<feature type="transmembrane region" description="Helical" evidence="1">
    <location>
        <begin position="208"/>
        <end position="226"/>
    </location>
</feature>
<dbReference type="PANTHER" id="PTHR44825">
    <property type="match status" value="1"/>
</dbReference>
<evidence type="ECO:0000256" key="1">
    <source>
        <dbReference type="SAM" id="Phobius"/>
    </source>
</evidence>
<reference evidence="4" key="1">
    <citation type="submission" date="2017-06" db="EMBL/GenBank/DDBJ databases">
        <authorList>
            <person name="Varghese N."/>
            <person name="Submissions S."/>
        </authorList>
    </citation>
    <scope>NUCLEOTIDE SEQUENCE [LARGE SCALE GENOMIC DNA]</scope>
    <source>
        <strain evidence="4">DSM 28041</strain>
    </source>
</reference>
<dbReference type="PANTHER" id="PTHR44825:SF1">
    <property type="entry name" value="DNAJ HOMOLOG SUBFAMILY C MEMBER 4"/>
    <property type="match status" value="1"/>
</dbReference>
<dbReference type="AlphaFoldDB" id="A0A238X952"/>
<dbReference type="Gene3D" id="1.10.287.110">
    <property type="entry name" value="DnaJ domain"/>
    <property type="match status" value="1"/>
</dbReference>
<keyword evidence="1" id="KW-0472">Membrane</keyword>
<keyword evidence="1" id="KW-1133">Transmembrane helix</keyword>
<dbReference type="SUPFAM" id="SSF46565">
    <property type="entry name" value="Chaperone J-domain"/>
    <property type="match status" value="1"/>
</dbReference>
<protein>
    <submittedName>
        <fullName evidence="3">DnaJ domain-containing protein</fullName>
    </submittedName>
</protein>
<dbReference type="EMBL" id="FZNS01000003">
    <property type="protein sequence ID" value="SNR54894.1"/>
    <property type="molecule type" value="Genomic_DNA"/>
</dbReference>
<organism evidence="3 4">
    <name type="scientific">Hymenobacter mucosus</name>
    <dbReference type="NCBI Taxonomy" id="1411120"/>
    <lineage>
        <taxon>Bacteria</taxon>
        <taxon>Pseudomonadati</taxon>
        <taxon>Bacteroidota</taxon>
        <taxon>Cytophagia</taxon>
        <taxon>Cytophagales</taxon>
        <taxon>Hymenobacteraceae</taxon>
        <taxon>Hymenobacter</taxon>
    </lineage>
</organism>
<dbReference type="Pfam" id="PF00226">
    <property type="entry name" value="DnaJ"/>
    <property type="match status" value="1"/>
</dbReference>
<keyword evidence="4" id="KW-1185">Reference proteome</keyword>
<feature type="transmembrane region" description="Helical" evidence="1">
    <location>
        <begin position="119"/>
        <end position="137"/>
    </location>
</feature>
<dbReference type="Proteomes" id="UP000198310">
    <property type="component" value="Unassembled WGS sequence"/>
</dbReference>
<evidence type="ECO:0000259" key="2">
    <source>
        <dbReference type="PROSITE" id="PS50076"/>
    </source>
</evidence>
<dbReference type="CDD" id="cd06257">
    <property type="entry name" value="DnaJ"/>
    <property type="match status" value="1"/>
</dbReference>
<dbReference type="RefSeq" id="WP_052694908.1">
    <property type="nucleotide sequence ID" value="NZ_FZNS01000003.1"/>
</dbReference>
<dbReference type="PRINTS" id="PR00625">
    <property type="entry name" value="JDOMAIN"/>
</dbReference>
<dbReference type="InterPro" id="IPR036869">
    <property type="entry name" value="J_dom_sf"/>
</dbReference>
<feature type="transmembrane region" description="Helical" evidence="1">
    <location>
        <begin position="238"/>
        <end position="256"/>
    </location>
</feature>
<dbReference type="SMART" id="SM00271">
    <property type="entry name" value="DnaJ"/>
    <property type="match status" value="1"/>
</dbReference>
<feature type="domain" description="J" evidence="2">
    <location>
        <begin position="3"/>
        <end position="67"/>
    </location>
</feature>
<evidence type="ECO:0000313" key="4">
    <source>
        <dbReference type="Proteomes" id="UP000198310"/>
    </source>
</evidence>
<keyword evidence="1" id="KW-0812">Transmembrane</keyword>
<gene>
    <name evidence="3" type="ORF">SAMN06269173_103571</name>
</gene>
<accession>A0A238X952</accession>
<name>A0A238X952_9BACT</name>
<dbReference type="PROSITE" id="PS50076">
    <property type="entry name" value="DNAJ_2"/>
    <property type="match status" value="1"/>
</dbReference>
<sequence length="258" mass="29276">MSTYYQLLEVPEQATSVELRQAYRRLVFLTHPDRTSDPEAHQRYLLINAAYEVLGQPTKRATYDAQLRAQRQHPQAATTPAQRDPAIRRRYTAAVQRSSGLLRIRPMDLEVYNAPARRWCQVLLGLVLVVMVDYFLLVRSATGTFTSIHSSRATNGRLLNYVDTDRGSFITNQHFPITTEYFQLKTSLLFRFVREARLPNGTPLSVEFGYESLFGFLFVLLLLTLPAQLRNLTAAMRINLAIIASVVGVIVLLMALTA</sequence>
<evidence type="ECO:0000313" key="3">
    <source>
        <dbReference type="EMBL" id="SNR54894.1"/>
    </source>
</evidence>
<proteinExistence type="predicted"/>